<dbReference type="Proteomes" id="UP000256645">
    <property type="component" value="Unassembled WGS sequence"/>
</dbReference>
<dbReference type="InterPro" id="IPR008030">
    <property type="entry name" value="NmrA-like"/>
</dbReference>
<gene>
    <name evidence="4" type="ORF">BP6252_07557</name>
</gene>
<organism evidence="4 5">
    <name type="scientific">Coleophoma cylindrospora</name>
    <dbReference type="NCBI Taxonomy" id="1849047"/>
    <lineage>
        <taxon>Eukaryota</taxon>
        <taxon>Fungi</taxon>
        <taxon>Dikarya</taxon>
        <taxon>Ascomycota</taxon>
        <taxon>Pezizomycotina</taxon>
        <taxon>Leotiomycetes</taxon>
        <taxon>Helotiales</taxon>
        <taxon>Dermateaceae</taxon>
        <taxon>Coleophoma</taxon>
    </lineage>
</organism>
<dbReference type="Gene3D" id="3.90.25.10">
    <property type="entry name" value="UDP-galactose 4-epimerase, domain 1"/>
    <property type="match status" value="1"/>
</dbReference>
<dbReference type="OrthoDB" id="3358371at2759"/>
<dbReference type="PANTHER" id="PTHR42748:SF29">
    <property type="entry name" value="NMRA-LIKE DOMAIN-CONTAINING PROTEIN"/>
    <property type="match status" value="1"/>
</dbReference>
<keyword evidence="5" id="KW-1185">Reference proteome</keyword>
<dbReference type="PANTHER" id="PTHR42748">
    <property type="entry name" value="NITROGEN METABOLITE REPRESSION PROTEIN NMRA FAMILY MEMBER"/>
    <property type="match status" value="1"/>
</dbReference>
<accession>A0A3D8RAV5</accession>
<dbReference type="EMBL" id="PDLM01000008">
    <property type="protein sequence ID" value="RDW70994.1"/>
    <property type="molecule type" value="Genomic_DNA"/>
</dbReference>
<sequence>MAASNQKTIVVIGATGNQGGSVARTFLGLPHWKVRAVTRNPSSPAAQTLASSGAEVVQGDLSDIGSLSPAFQDANAIFLNTDFWETYKALAAKLMADGAKLEGQPDPSEIALQTEVSYGKNAAQAAARVPTLERLVYSAFPSMKKLTGGKYHSNHWESKAAVAEYIETELPDLAKKTSYVYLGAYNTNAFLAPTLDPSDGQYKYITPLATTSRMPIIDPTKTTGVLVRALVEDEEAGMKLFAYDTDSYLTVQEICDIWSRASGREASIVNATVQFLHEKFGVPMEVLEAVPALNEFGYTGSLKFTEPSDLKTKVKSTPYEEWMKGRDWNAILKAK</sequence>
<dbReference type="AlphaFoldDB" id="A0A3D8RAV5"/>
<dbReference type="InterPro" id="IPR051164">
    <property type="entry name" value="NmrA-like_oxidored"/>
</dbReference>
<evidence type="ECO:0000259" key="3">
    <source>
        <dbReference type="Pfam" id="PF05368"/>
    </source>
</evidence>
<comment type="caution">
    <text evidence="4">The sequence shown here is derived from an EMBL/GenBank/DDBJ whole genome shotgun (WGS) entry which is preliminary data.</text>
</comment>
<dbReference type="Pfam" id="PF05368">
    <property type="entry name" value="NmrA"/>
    <property type="match status" value="1"/>
</dbReference>
<feature type="domain" description="NmrA-like" evidence="3">
    <location>
        <begin position="6"/>
        <end position="322"/>
    </location>
</feature>
<dbReference type="STRING" id="1849047.A0A3D8RAV5"/>
<evidence type="ECO:0000256" key="1">
    <source>
        <dbReference type="ARBA" id="ARBA00006328"/>
    </source>
</evidence>
<name>A0A3D8RAV5_9HELO</name>
<reference evidence="4 5" key="1">
    <citation type="journal article" date="2018" name="IMA Fungus">
        <title>IMA Genome-F 9: Draft genome sequence of Annulohypoxylon stygium, Aspergillus mulundensis, Berkeleyomyces basicola (syn. Thielaviopsis basicola), Ceratocystis smalleyi, two Cercospora beticola strains, Coleophoma cylindrospora, Fusarium fracticaudum, Phialophora cf. hyalina, and Morchella septimelata.</title>
        <authorList>
            <person name="Wingfield B.D."/>
            <person name="Bills G.F."/>
            <person name="Dong Y."/>
            <person name="Huang W."/>
            <person name="Nel W.J."/>
            <person name="Swalarsk-Parry B.S."/>
            <person name="Vaghefi N."/>
            <person name="Wilken P.M."/>
            <person name="An Z."/>
            <person name="de Beer Z.W."/>
            <person name="De Vos L."/>
            <person name="Chen L."/>
            <person name="Duong T.A."/>
            <person name="Gao Y."/>
            <person name="Hammerbacher A."/>
            <person name="Kikkert J.R."/>
            <person name="Li Y."/>
            <person name="Li H."/>
            <person name="Li K."/>
            <person name="Li Q."/>
            <person name="Liu X."/>
            <person name="Ma X."/>
            <person name="Naidoo K."/>
            <person name="Pethybridge S.J."/>
            <person name="Sun J."/>
            <person name="Steenkamp E.T."/>
            <person name="van der Nest M.A."/>
            <person name="van Wyk S."/>
            <person name="Wingfield M.J."/>
            <person name="Xiong C."/>
            <person name="Yue Q."/>
            <person name="Zhang X."/>
        </authorList>
    </citation>
    <scope>NUCLEOTIDE SEQUENCE [LARGE SCALE GENOMIC DNA]</scope>
    <source>
        <strain evidence="4 5">BP6252</strain>
    </source>
</reference>
<evidence type="ECO:0000256" key="2">
    <source>
        <dbReference type="ARBA" id="ARBA00022857"/>
    </source>
</evidence>
<dbReference type="Gene3D" id="3.40.50.720">
    <property type="entry name" value="NAD(P)-binding Rossmann-like Domain"/>
    <property type="match status" value="1"/>
</dbReference>
<comment type="similarity">
    <text evidence="1">Belongs to the NmrA-type oxidoreductase family.</text>
</comment>
<proteinExistence type="inferred from homology"/>
<evidence type="ECO:0000313" key="4">
    <source>
        <dbReference type="EMBL" id="RDW70994.1"/>
    </source>
</evidence>
<dbReference type="SUPFAM" id="SSF51735">
    <property type="entry name" value="NAD(P)-binding Rossmann-fold domains"/>
    <property type="match status" value="1"/>
</dbReference>
<protein>
    <recommendedName>
        <fullName evidence="3">NmrA-like domain-containing protein</fullName>
    </recommendedName>
</protein>
<evidence type="ECO:0000313" key="5">
    <source>
        <dbReference type="Proteomes" id="UP000256645"/>
    </source>
</evidence>
<dbReference type="InterPro" id="IPR036291">
    <property type="entry name" value="NAD(P)-bd_dom_sf"/>
</dbReference>
<keyword evidence="2" id="KW-0521">NADP</keyword>
<dbReference type="GO" id="GO:0005634">
    <property type="term" value="C:nucleus"/>
    <property type="evidence" value="ECO:0007669"/>
    <property type="project" value="TreeGrafter"/>
</dbReference>